<dbReference type="InterPro" id="IPR002734">
    <property type="entry name" value="RibDG_C"/>
</dbReference>
<sequence>MRRIIVSEMLSVDGLIEAESGKLDWFVQDEELNANAMELLESVDAIIYGRTTYEMMAGFWPYAPGDFAARTNALQKYVFSNDLKATPWGEWNNARPISGDFAEEIAKLKQQQGEDMVVYGSGSIVRQLTNLGLVDEYRFIINPVVLGKGKPLFANIHDLITLKLVQAKTFPSGCVALTYRPS</sequence>
<dbReference type="PANTHER" id="PTHR38011:SF11">
    <property type="entry name" value="2,5-DIAMINO-6-RIBOSYLAMINO-4(3H)-PYRIMIDINONE 5'-PHOSPHATE REDUCTASE"/>
    <property type="match status" value="1"/>
</dbReference>
<dbReference type="InterPro" id="IPR050765">
    <property type="entry name" value="Riboflavin_Biosynth_HTPR"/>
</dbReference>
<organism evidence="2 3">
    <name type="scientific">Gordoniibacillus kamchatkensis</name>
    <dbReference type="NCBI Taxonomy" id="1590651"/>
    <lineage>
        <taxon>Bacteria</taxon>
        <taxon>Bacillati</taxon>
        <taxon>Bacillota</taxon>
        <taxon>Bacilli</taxon>
        <taxon>Bacillales</taxon>
        <taxon>Paenibacillaceae</taxon>
        <taxon>Gordoniibacillus</taxon>
    </lineage>
</organism>
<gene>
    <name evidence="2" type="ORF">SD70_13405</name>
</gene>
<dbReference type="InterPro" id="IPR024072">
    <property type="entry name" value="DHFR-like_dom_sf"/>
</dbReference>
<evidence type="ECO:0000259" key="1">
    <source>
        <dbReference type="Pfam" id="PF01872"/>
    </source>
</evidence>
<dbReference type="RefSeq" id="WP_041048058.1">
    <property type="nucleotide sequence ID" value="NZ_JXAK01000021.1"/>
</dbReference>
<proteinExistence type="predicted"/>
<protein>
    <recommendedName>
        <fullName evidence="1">Bacterial bifunctional deaminase-reductase C-terminal domain-containing protein</fullName>
    </recommendedName>
</protein>
<dbReference type="Proteomes" id="UP000031967">
    <property type="component" value="Unassembled WGS sequence"/>
</dbReference>
<accession>A0ABR5AHC4</accession>
<dbReference type="EMBL" id="JXAK01000021">
    <property type="protein sequence ID" value="KIL40412.1"/>
    <property type="molecule type" value="Genomic_DNA"/>
</dbReference>
<dbReference type="Pfam" id="PF01872">
    <property type="entry name" value="RibD_C"/>
    <property type="match status" value="1"/>
</dbReference>
<dbReference type="PANTHER" id="PTHR38011">
    <property type="entry name" value="DIHYDROFOLATE REDUCTASE FAMILY PROTEIN (AFU_ORTHOLOGUE AFUA_8G06820)"/>
    <property type="match status" value="1"/>
</dbReference>
<dbReference type="Gene3D" id="3.40.430.10">
    <property type="entry name" value="Dihydrofolate Reductase, subunit A"/>
    <property type="match status" value="1"/>
</dbReference>
<evidence type="ECO:0000313" key="2">
    <source>
        <dbReference type="EMBL" id="KIL40412.1"/>
    </source>
</evidence>
<comment type="caution">
    <text evidence="2">The sequence shown here is derived from an EMBL/GenBank/DDBJ whole genome shotgun (WGS) entry which is preliminary data.</text>
</comment>
<evidence type="ECO:0000313" key="3">
    <source>
        <dbReference type="Proteomes" id="UP000031967"/>
    </source>
</evidence>
<keyword evidence="3" id="KW-1185">Reference proteome</keyword>
<reference evidence="2 3" key="1">
    <citation type="submission" date="2014-12" db="EMBL/GenBank/DDBJ databases">
        <title>Draft genome sequence of Paenibacillus kamchatkensis strain B-2647.</title>
        <authorList>
            <person name="Karlyshev A.V."/>
            <person name="Kudryashova E.B."/>
        </authorList>
    </citation>
    <scope>NUCLEOTIDE SEQUENCE [LARGE SCALE GENOMIC DNA]</scope>
    <source>
        <strain evidence="2 3">VKM B-2647</strain>
    </source>
</reference>
<dbReference type="SUPFAM" id="SSF53597">
    <property type="entry name" value="Dihydrofolate reductase-like"/>
    <property type="match status" value="1"/>
</dbReference>
<feature type="domain" description="Bacterial bifunctional deaminase-reductase C-terminal" evidence="1">
    <location>
        <begin position="4"/>
        <end position="175"/>
    </location>
</feature>
<name>A0ABR5AHC4_9BACL</name>